<dbReference type="EMBL" id="CAJFCJ010000006">
    <property type="protein sequence ID" value="CAD5115465.1"/>
    <property type="molecule type" value="Genomic_DNA"/>
</dbReference>
<feature type="domain" description="Fe2OG dioxygenase" evidence="11">
    <location>
        <begin position="138"/>
        <end position="240"/>
    </location>
</feature>
<keyword evidence="5" id="KW-0223">Dioxygenase</keyword>
<dbReference type="PANTHER" id="PTHR12117">
    <property type="entry name" value="HISTONE ACETYLTRANSFERASE COMPLEX"/>
    <property type="match status" value="1"/>
</dbReference>
<evidence type="ECO:0000256" key="7">
    <source>
        <dbReference type="ARBA" id="ARBA00023004"/>
    </source>
</evidence>
<dbReference type="GO" id="GO:0006449">
    <property type="term" value="P:regulation of translational termination"/>
    <property type="evidence" value="ECO:0007669"/>
    <property type="project" value="TreeGrafter"/>
</dbReference>
<dbReference type="InterPro" id="IPR051842">
    <property type="entry name" value="uS12_prolyl_hydroxylase"/>
</dbReference>
<comment type="caution">
    <text evidence="12">The sequence shown here is derived from an EMBL/GenBank/DDBJ whole genome shotgun (WGS) entry which is preliminary data.</text>
</comment>
<keyword evidence="7" id="KW-0408">Iron</keyword>
<sequence>MISSKKRVGVSGVQGKSRLKCYPAINPAYLAEDFTKEFSDIYSKKLDYENESTEAKIVSKPFQTCCLPNFLDNQQFVKELKKELEEQIFYEKNNDLYKFQQTSDFKKLSTGYGKVLRKLFKLEVRNWISNLTGIQLLDKVDMTGSKYEYTDSLLCHDDELEGRRIAFILYLVPHWRKEDGGALDLFDTDDNNQPKDVIESLLPSENQLSFFEVSPISFHQVAEVLSKDKTRLSINGWFYGAPFPRPTPYLEPTLTRLSQAQISEDVFRSWINPIYLQSKVQIEIKGKFEVDSEIELKDFLQDEKYSALEEALKSEQMKWVKRGPANKRNYYSGDPKESPEIIQEFINILKSEAFFLTVSNFTGLKYHHLAEFDDSSDEDMEDDEDDDDEFDEAVPDLGMDDKEEAVEFASHLPPIKSNESKRPRNTSGSLQPKKIQRTDGQEEESESEATCSVEVRKWEHGSYTLVHDNDTEQSYYALDAIFYSSCRDWDSECGGYTSYIAKDENEELLMVNPVNNSLALVYRDKDTLKFVKHLNKKIKDRSDPRFFDFNVVFYE</sequence>
<dbReference type="InterPro" id="IPR019601">
    <property type="entry name" value="Oxoglutarate/Fe-dep_Oase_C"/>
</dbReference>
<feature type="compositionally biased region" description="Acidic residues" evidence="10">
    <location>
        <begin position="374"/>
        <end position="394"/>
    </location>
</feature>
<evidence type="ECO:0000256" key="5">
    <source>
        <dbReference type="ARBA" id="ARBA00022964"/>
    </source>
</evidence>
<evidence type="ECO:0000256" key="6">
    <source>
        <dbReference type="ARBA" id="ARBA00023002"/>
    </source>
</evidence>
<dbReference type="InterPro" id="IPR006620">
    <property type="entry name" value="Pro_4_hyd_alph"/>
</dbReference>
<feature type="region of interest" description="Disordered" evidence="10">
    <location>
        <begin position="374"/>
        <end position="395"/>
    </location>
</feature>
<evidence type="ECO:0000256" key="8">
    <source>
        <dbReference type="ARBA" id="ARBA00029938"/>
    </source>
</evidence>
<dbReference type="InterPro" id="IPR039558">
    <property type="entry name" value="TPA1/OFD1_N"/>
</dbReference>
<dbReference type="Proteomes" id="UP000549394">
    <property type="component" value="Unassembled WGS sequence"/>
</dbReference>
<keyword evidence="4" id="KW-0847">Vitamin C</keyword>
<comment type="cofactor">
    <cofactor evidence="1">
        <name>L-ascorbate</name>
        <dbReference type="ChEBI" id="CHEBI:38290"/>
    </cofactor>
</comment>
<dbReference type="AlphaFoldDB" id="A0A7I8VGN4"/>
<organism evidence="12 13">
    <name type="scientific">Dimorphilus gyrociliatus</name>
    <dbReference type="NCBI Taxonomy" id="2664684"/>
    <lineage>
        <taxon>Eukaryota</taxon>
        <taxon>Metazoa</taxon>
        <taxon>Spiralia</taxon>
        <taxon>Lophotrochozoa</taxon>
        <taxon>Annelida</taxon>
        <taxon>Polychaeta</taxon>
        <taxon>Polychaeta incertae sedis</taxon>
        <taxon>Dinophilidae</taxon>
        <taxon>Dimorphilus</taxon>
    </lineage>
</organism>
<comment type="similarity">
    <text evidence="2">Belongs to the TPA1 family.</text>
</comment>
<protein>
    <recommendedName>
        <fullName evidence="8">uS12 prolyl 3-hydroxylase</fullName>
    </recommendedName>
</protein>
<dbReference type="SMART" id="SM00702">
    <property type="entry name" value="P4Hc"/>
    <property type="match status" value="1"/>
</dbReference>
<evidence type="ECO:0000256" key="2">
    <source>
        <dbReference type="ARBA" id="ARBA00007443"/>
    </source>
</evidence>
<dbReference type="GO" id="GO:0005737">
    <property type="term" value="C:cytoplasm"/>
    <property type="evidence" value="ECO:0007669"/>
    <property type="project" value="TreeGrafter"/>
</dbReference>
<comment type="catalytic activity">
    <reaction evidence="9">
        <text>[ribosomal protein uS12]-L-proline + 2-oxoglutarate + O2 = [ribosomal protein uS12]-(3S)-3-hydroxy-L-proline + succinate + CO2</text>
        <dbReference type="Rhea" id="RHEA:54156"/>
        <dbReference type="Rhea" id="RHEA-COMP:13816"/>
        <dbReference type="Rhea" id="RHEA-COMP:13818"/>
        <dbReference type="ChEBI" id="CHEBI:15379"/>
        <dbReference type="ChEBI" id="CHEBI:16526"/>
        <dbReference type="ChEBI" id="CHEBI:16810"/>
        <dbReference type="ChEBI" id="CHEBI:30031"/>
        <dbReference type="ChEBI" id="CHEBI:50342"/>
        <dbReference type="ChEBI" id="CHEBI:85428"/>
    </reaction>
</comment>
<keyword evidence="3" id="KW-0479">Metal-binding</keyword>
<evidence type="ECO:0000256" key="4">
    <source>
        <dbReference type="ARBA" id="ARBA00022896"/>
    </source>
</evidence>
<proteinExistence type="inferred from homology"/>
<dbReference type="PANTHER" id="PTHR12117:SF0">
    <property type="entry name" value="PROLYL 3-HYDROXYLASE OGFOD1"/>
    <property type="match status" value="1"/>
</dbReference>
<dbReference type="GO" id="GO:0031418">
    <property type="term" value="F:L-ascorbic acid binding"/>
    <property type="evidence" value="ECO:0007669"/>
    <property type="project" value="UniProtKB-KW"/>
</dbReference>
<dbReference type="InterPro" id="IPR005123">
    <property type="entry name" value="Oxoglu/Fe-dep_dioxygenase_dom"/>
</dbReference>
<evidence type="ECO:0000256" key="10">
    <source>
        <dbReference type="SAM" id="MobiDB-lite"/>
    </source>
</evidence>
<evidence type="ECO:0000313" key="12">
    <source>
        <dbReference type="EMBL" id="CAD5115465.1"/>
    </source>
</evidence>
<dbReference type="Pfam" id="PF13661">
    <property type="entry name" value="2OG-FeII_Oxy_4"/>
    <property type="match status" value="1"/>
</dbReference>
<dbReference type="Gene3D" id="2.60.120.620">
    <property type="entry name" value="q2cbj1_9rhob like domain"/>
    <property type="match status" value="2"/>
</dbReference>
<evidence type="ECO:0000256" key="1">
    <source>
        <dbReference type="ARBA" id="ARBA00001961"/>
    </source>
</evidence>
<name>A0A7I8VGN4_9ANNE</name>
<evidence type="ECO:0000313" key="13">
    <source>
        <dbReference type="Proteomes" id="UP000549394"/>
    </source>
</evidence>
<feature type="region of interest" description="Disordered" evidence="10">
    <location>
        <begin position="410"/>
        <end position="451"/>
    </location>
</feature>
<dbReference type="Pfam" id="PF10637">
    <property type="entry name" value="Ofd1_CTDD"/>
    <property type="match status" value="1"/>
</dbReference>
<keyword evidence="13" id="KW-1185">Reference proteome</keyword>
<dbReference type="GO" id="GO:0005506">
    <property type="term" value="F:iron ion binding"/>
    <property type="evidence" value="ECO:0007669"/>
    <property type="project" value="InterPro"/>
</dbReference>
<reference evidence="12 13" key="1">
    <citation type="submission" date="2020-08" db="EMBL/GenBank/DDBJ databases">
        <authorList>
            <person name="Hejnol A."/>
        </authorList>
    </citation>
    <scope>NUCLEOTIDE SEQUENCE [LARGE SCALE GENOMIC DNA]</scope>
</reference>
<keyword evidence="6" id="KW-0560">Oxidoreductase</keyword>
<evidence type="ECO:0000256" key="3">
    <source>
        <dbReference type="ARBA" id="ARBA00022723"/>
    </source>
</evidence>
<dbReference type="OrthoDB" id="430522at2759"/>
<evidence type="ECO:0000259" key="11">
    <source>
        <dbReference type="PROSITE" id="PS51471"/>
    </source>
</evidence>
<dbReference type="PROSITE" id="PS51471">
    <property type="entry name" value="FE2OG_OXY"/>
    <property type="match status" value="1"/>
</dbReference>
<gene>
    <name evidence="12" type="ORF">DGYR_LOCUS4206</name>
</gene>
<accession>A0A7I8VGN4</accession>
<dbReference type="GO" id="GO:0031543">
    <property type="term" value="F:peptidyl-proline dioxygenase activity"/>
    <property type="evidence" value="ECO:0007669"/>
    <property type="project" value="UniProtKB-ARBA"/>
</dbReference>
<evidence type="ECO:0000256" key="9">
    <source>
        <dbReference type="ARBA" id="ARBA00047444"/>
    </source>
</evidence>